<proteinExistence type="predicted"/>
<comment type="caution">
    <text evidence="1">The sequence shown here is derived from an EMBL/GenBank/DDBJ whole genome shotgun (WGS) entry which is preliminary data.</text>
</comment>
<dbReference type="EMBL" id="CAJVPA010000007">
    <property type="protein sequence ID" value="CAG8218771.1"/>
    <property type="molecule type" value="Genomic_DNA"/>
</dbReference>
<accession>A0A9W4I0S7</accession>
<name>A0A9W4I0S7_9EURO</name>
<sequence length="57" mass="6203">MTTNIADRLVSSVQSVPSANSMKGRPHFLCSSSPIPMRSHAVYHFHITTGGIDDESM</sequence>
<evidence type="ECO:0000313" key="1">
    <source>
        <dbReference type="EMBL" id="CAG8218771.1"/>
    </source>
</evidence>
<reference evidence="1" key="1">
    <citation type="submission" date="2021-07" db="EMBL/GenBank/DDBJ databases">
        <authorList>
            <person name="Branca A.L. A."/>
        </authorList>
    </citation>
    <scope>NUCLEOTIDE SEQUENCE</scope>
</reference>
<gene>
    <name evidence="1" type="ORF">PSALAMII_LOCUS43</name>
</gene>
<organism evidence="1 2">
    <name type="scientific">Penicillium salamii</name>
    <dbReference type="NCBI Taxonomy" id="1612424"/>
    <lineage>
        <taxon>Eukaryota</taxon>
        <taxon>Fungi</taxon>
        <taxon>Dikarya</taxon>
        <taxon>Ascomycota</taxon>
        <taxon>Pezizomycotina</taxon>
        <taxon>Eurotiomycetes</taxon>
        <taxon>Eurotiomycetidae</taxon>
        <taxon>Eurotiales</taxon>
        <taxon>Aspergillaceae</taxon>
        <taxon>Penicillium</taxon>
    </lineage>
</organism>
<evidence type="ECO:0000313" key="2">
    <source>
        <dbReference type="Proteomes" id="UP001152646"/>
    </source>
</evidence>
<dbReference type="Proteomes" id="UP001152646">
    <property type="component" value="Unassembled WGS sequence"/>
</dbReference>
<protein>
    <submittedName>
        <fullName evidence="1">Uncharacterized protein</fullName>
    </submittedName>
</protein>
<dbReference type="AlphaFoldDB" id="A0A9W4I0S7"/>
<dbReference type="OrthoDB" id="9977941at2759"/>